<evidence type="ECO:0000256" key="13">
    <source>
        <dbReference type="NCBIfam" id="TIGR03499"/>
    </source>
</evidence>
<dbReference type="InterPro" id="IPR000897">
    <property type="entry name" value="SRP54_GTPase_dom"/>
</dbReference>
<evidence type="ECO:0000256" key="3">
    <source>
        <dbReference type="ARBA" id="ARBA00014919"/>
    </source>
</evidence>
<dbReference type="PANTHER" id="PTHR43134:SF3">
    <property type="entry name" value="FLAGELLAR BIOSYNTHESIS PROTEIN FLHF"/>
    <property type="match status" value="1"/>
</dbReference>
<keyword evidence="5" id="KW-1003">Cell membrane</keyword>
<reference evidence="15 16" key="1">
    <citation type="submission" date="2019-07" db="EMBL/GenBank/DDBJ databases">
        <title>Insights of Desulfuromonas acetexigens electromicrobiology.</title>
        <authorList>
            <person name="Katuri K."/>
            <person name="Sapireddy V."/>
            <person name="Shaw D.R."/>
            <person name="Saikaly P."/>
        </authorList>
    </citation>
    <scope>NUCLEOTIDE SEQUENCE [LARGE SCALE GENOMIC DNA]</scope>
    <source>
        <strain evidence="15 16">2873</strain>
    </source>
</reference>
<dbReference type="GO" id="GO:0015031">
    <property type="term" value="P:protein transport"/>
    <property type="evidence" value="ECO:0007669"/>
    <property type="project" value="UniProtKB-KW"/>
</dbReference>
<keyword evidence="15" id="KW-0969">Cilium</keyword>
<comment type="caution">
    <text evidence="15">The sequence shown here is derived from an EMBL/GenBank/DDBJ whole genome shotgun (WGS) entry which is preliminary data.</text>
</comment>
<dbReference type="Gene3D" id="1.20.120.1380">
    <property type="entry name" value="Flagellar FlhF biosynthesis protein, N domain"/>
    <property type="match status" value="1"/>
</dbReference>
<evidence type="ECO:0000256" key="11">
    <source>
        <dbReference type="ARBA" id="ARBA00023225"/>
    </source>
</evidence>
<dbReference type="InterPro" id="IPR020006">
    <property type="entry name" value="FlhF"/>
</dbReference>
<keyword evidence="4" id="KW-0813">Transport</keyword>
<dbReference type="Pfam" id="PF00448">
    <property type="entry name" value="SRP54"/>
    <property type="match status" value="1"/>
</dbReference>
<keyword evidence="11" id="KW-1006">Bacterial flagellum protein export</keyword>
<evidence type="ECO:0000256" key="4">
    <source>
        <dbReference type="ARBA" id="ARBA00022448"/>
    </source>
</evidence>
<dbReference type="GO" id="GO:0003924">
    <property type="term" value="F:GTPase activity"/>
    <property type="evidence" value="ECO:0007669"/>
    <property type="project" value="UniProtKB-UniRule"/>
</dbReference>
<comment type="similarity">
    <text evidence="2">Belongs to the GTP-binding SRP family.</text>
</comment>
<keyword evidence="16" id="KW-1185">Reference proteome</keyword>
<accession>A0A550JIT3</accession>
<dbReference type="AlphaFoldDB" id="A0A550JIT3"/>
<evidence type="ECO:0000256" key="8">
    <source>
        <dbReference type="ARBA" id="ARBA00022927"/>
    </source>
</evidence>
<dbReference type="PANTHER" id="PTHR43134">
    <property type="entry name" value="SIGNAL RECOGNITION PARTICLE RECEPTOR SUBUNIT ALPHA"/>
    <property type="match status" value="1"/>
</dbReference>
<evidence type="ECO:0000256" key="7">
    <source>
        <dbReference type="ARBA" id="ARBA00022795"/>
    </source>
</evidence>
<feature type="domain" description="Helicase ATP-binding" evidence="14">
    <location>
        <begin position="217"/>
        <end position="360"/>
    </location>
</feature>
<dbReference type="SMART" id="SM00962">
    <property type="entry name" value="SRP54"/>
    <property type="match status" value="1"/>
</dbReference>
<evidence type="ECO:0000256" key="5">
    <source>
        <dbReference type="ARBA" id="ARBA00022475"/>
    </source>
</evidence>
<dbReference type="RefSeq" id="WP_092055528.1">
    <property type="nucleotide sequence ID" value="NZ_FOJJ01000012.1"/>
</dbReference>
<dbReference type="InterPro" id="IPR047040">
    <property type="entry name" value="FlhF__GTPase_dom"/>
</dbReference>
<evidence type="ECO:0000256" key="12">
    <source>
        <dbReference type="ARBA" id="ARBA00025337"/>
    </source>
</evidence>
<dbReference type="EMBL" id="VJVV01000002">
    <property type="protein sequence ID" value="TRO83093.1"/>
    <property type="molecule type" value="Genomic_DNA"/>
</dbReference>
<dbReference type="GO" id="GO:0005886">
    <property type="term" value="C:plasma membrane"/>
    <property type="evidence" value="ECO:0007669"/>
    <property type="project" value="UniProtKB-SubCell"/>
</dbReference>
<dbReference type="NCBIfam" id="TIGR03499">
    <property type="entry name" value="FlhF"/>
    <property type="match status" value="1"/>
</dbReference>
<dbReference type="Proteomes" id="UP000317155">
    <property type="component" value="Unassembled WGS sequence"/>
</dbReference>
<evidence type="ECO:0000259" key="14">
    <source>
        <dbReference type="PROSITE" id="PS51192"/>
    </source>
</evidence>
<dbReference type="CDD" id="cd17873">
    <property type="entry name" value="FlhF"/>
    <property type="match status" value="1"/>
</dbReference>
<keyword evidence="9" id="KW-0342">GTP-binding</keyword>
<proteinExistence type="inferred from homology"/>
<evidence type="ECO:0000313" key="16">
    <source>
        <dbReference type="Proteomes" id="UP000317155"/>
    </source>
</evidence>
<sequence length="418" mass="45230">MQVKVFEAPDMATALKLVKESLGPEALILSTRSVRKGKGGLLGKPVLEVTAAIESPEPAPRPVMPASAAANLYGRALGAAPVSEPVAAEPEVNYADLWRRRKVIDPLEQELDALKGQVSSLNVDSLRSEINELKELVKGAVESRGVAEPAPAAARRPGQPAIVRMMEALLARGLSEGVAEVIVKRALRNYPPKDRTITLEAFLAAAMVDLIRVTHPLAPGRGPRTLALIGPTGVGKTTTVAKLAADFLLNQGRKIALVTIDIYRIAAAEQLKVYGEIMQLPVDVVLSPEQLRQVLERHRDKDLILIDTAGRSPRDKAGIDELEKFIGEGSGVENHLVLSATTREQELFGAIRRFGRLPIDSLIFTKLDECEGLGSILNVHFKHDCPLSYLTNGQRVPEDLLPADPRQLAGMVMGKLKE</sequence>
<comment type="subcellular location">
    <subcellularLocation>
        <location evidence="1">Cell membrane</location>
        <topology evidence="1">Peripheral membrane protein</topology>
        <orientation evidence="1">Cytoplasmic side</orientation>
    </subcellularLocation>
</comment>
<evidence type="ECO:0000256" key="9">
    <source>
        <dbReference type="ARBA" id="ARBA00023134"/>
    </source>
</evidence>
<dbReference type="GO" id="GO:0005047">
    <property type="term" value="F:signal recognition particle binding"/>
    <property type="evidence" value="ECO:0007669"/>
    <property type="project" value="TreeGrafter"/>
</dbReference>
<dbReference type="GO" id="GO:0005525">
    <property type="term" value="F:GTP binding"/>
    <property type="evidence" value="ECO:0007669"/>
    <property type="project" value="UniProtKB-UniRule"/>
</dbReference>
<protein>
    <recommendedName>
        <fullName evidence="3 13">Flagellar biosynthesis protein FlhF</fullName>
    </recommendedName>
</protein>
<dbReference type="InterPro" id="IPR014001">
    <property type="entry name" value="Helicase_ATP-bd"/>
</dbReference>
<keyword evidence="10" id="KW-0472">Membrane</keyword>
<dbReference type="InterPro" id="IPR003593">
    <property type="entry name" value="AAA+_ATPase"/>
</dbReference>
<name>A0A550JIT3_9BACT</name>
<evidence type="ECO:0000256" key="1">
    <source>
        <dbReference type="ARBA" id="ARBA00004413"/>
    </source>
</evidence>
<dbReference type="SMART" id="SM00382">
    <property type="entry name" value="AAA"/>
    <property type="match status" value="1"/>
</dbReference>
<evidence type="ECO:0000313" key="15">
    <source>
        <dbReference type="EMBL" id="TRO83093.1"/>
    </source>
</evidence>
<evidence type="ECO:0000256" key="2">
    <source>
        <dbReference type="ARBA" id="ARBA00008531"/>
    </source>
</evidence>
<dbReference type="GO" id="GO:0006614">
    <property type="term" value="P:SRP-dependent cotranslational protein targeting to membrane"/>
    <property type="evidence" value="ECO:0007669"/>
    <property type="project" value="UniProtKB-UniRule"/>
</dbReference>
<keyword evidence="7" id="KW-1005">Bacterial flagellum biogenesis</keyword>
<evidence type="ECO:0000256" key="10">
    <source>
        <dbReference type="ARBA" id="ARBA00023136"/>
    </source>
</evidence>
<keyword evidence="8" id="KW-0653">Protein transport</keyword>
<dbReference type="PROSITE" id="PS51192">
    <property type="entry name" value="HELICASE_ATP_BIND_1"/>
    <property type="match status" value="1"/>
</dbReference>
<organism evidence="15 16">
    <name type="scientific">Trichloromonas acetexigens</name>
    <dbReference type="NCBI Taxonomy" id="38815"/>
    <lineage>
        <taxon>Bacteria</taxon>
        <taxon>Pseudomonadati</taxon>
        <taxon>Thermodesulfobacteriota</taxon>
        <taxon>Desulfuromonadia</taxon>
        <taxon>Desulfuromonadales</taxon>
        <taxon>Trichloromonadaceae</taxon>
        <taxon>Trichloromonas</taxon>
    </lineage>
</organism>
<gene>
    <name evidence="15" type="primary">flhF</name>
    <name evidence="15" type="ORF">FL622_03150</name>
</gene>
<dbReference type="InterPro" id="IPR027417">
    <property type="entry name" value="P-loop_NTPase"/>
</dbReference>
<evidence type="ECO:0000256" key="6">
    <source>
        <dbReference type="ARBA" id="ARBA00022741"/>
    </source>
</evidence>
<dbReference type="Gene3D" id="3.40.50.300">
    <property type="entry name" value="P-loop containing nucleotide triphosphate hydrolases"/>
    <property type="match status" value="1"/>
</dbReference>
<comment type="function">
    <text evidence="12">Necessary for flagellar biosynthesis. May be involved in translocation of the flagellum.</text>
</comment>
<dbReference type="FunFam" id="3.40.50.300:FF:000695">
    <property type="entry name" value="Flagellar biosynthesis regulator FlhF"/>
    <property type="match status" value="1"/>
</dbReference>
<dbReference type="OrthoDB" id="9778554at2"/>
<keyword evidence="6" id="KW-0547">Nucleotide-binding</keyword>
<keyword evidence="15" id="KW-0282">Flagellum</keyword>
<dbReference type="SUPFAM" id="SSF52540">
    <property type="entry name" value="P-loop containing nucleoside triphosphate hydrolases"/>
    <property type="match status" value="1"/>
</dbReference>
<keyword evidence="15" id="KW-0966">Cell projection</keyword>
<dbReference type="GO" id="GO:0044781">
    <property type="term" value="P:bacterial-type flagellum organization"/>
    <property type="evidence" value="ECO:0007669"/>
    <property type="project" value="UniProtKB-UniRule"/>
</dbReference>